<dbReference type="InterPro" id="IPR057915">
    <property type="entry name" value="P2_C"/>
</dbReference>
<dbReference type="Pfam" id="PF18628">
    <property type="entry name" value="P2_N"/>
    <property type="match status" value="1"/>
</dbReference>
<feature type="domain" description="Viral coat protein P2 C-terminal" evidence="2">
    <location>
        <begin position="151"/>
        <end position="263"/>
    </location>
</feature>
<dbReference type="InterPro" id="IPR053751">
    <property type="entry name" value="Viral_Major_Capsid_sf"/>
</dbReference>
<accession>A0AB73BGX4</accession>
<name>A0AB73BGX4_9GAMM</name>
<dbReference type="InterPro" id="IPR041377">
    <property type="entry name" value="P2_N"/>
</dbReference>
<reference evidence="3 4" key="1">
    <citation type="submission" date="2019-01" db="EMBL/GenBank/DDBJ databases">
        <title>Genome sequences of marine Pseudoalteromonas species.</title>
        <authorList>
            <person name="Boraston A.B."/>
            <person name="Hehemann J.-H."/>
            <person name="Vickers C.J."/>
            <person name="Salama-Alber O."/>
            <person name="Abe K."/>
            <person name="Hettle A.J."/>
        </authorList>
    </citation>
    <scope>NUCLEOTIDE SEQUENCE [LARGE SCALE GENOMIC DNA]</scope>
    <source>
        <strain evidence="3 4">PS42</strain>
    </source>
</reference>
<evidence type="ECO:0008006" key="5">
    <source>
        <dbReference type="Google" id="ProtNLM"/>
    </source>
</evidence>
<organism evidence="3 4">
    <name type="scientific">Pseudoalteromonas fuliginea</name>
    <dbReference type="NCBI Taxonomy" id="1872678"/>
    <lineage>
        <taxon>Bacteria</taxon>
        <taxon>Pseudomonadati</taxon>
        <taxon>Pseudomonadota</taxon>
        <taxon>Gammaproteobacteria</taxon>
        <taxon>Alteromonadales</taxon>
        <taxon>Pseudoalteromonadaceae</taxon>
        <taxon>Pseudoalteromonas</taxon>
    </lineage>
</organism>
<evidence type="ECO:0000313" key="4">
    <source>
        <dbReference type="Proteomes" id="UP000324162"/>
    </source>
</evidence>
<dbReference type="Gene3D" id="2.60.120.730">
    <property type="match status" value="2"/>
</dbReference>
<dbReference type="EMBL" id="SEUK01000048">
    <property type="protein sequence ID" value="KAA1160618.1"/>
    <property type="molecule type" value="Genomic_DNA"/>
</dbReference>
<dbReference type="Pfam" id="PF25513">
    <property type="entry name" value="P2_C"/>
    <property type="match status" value="1"/>
</dbReference>
<gene>
    <name evidence="3" type="ORF">EU508_09180</name>
</gene>
<feature type="domain" description="Viral coat protein P2 N-terminal" evidence="1">
    <location>
        <begin position="5"/>
        <end position="134"/>
    </location>
</feature>
<comment type="caution">
    <text evidence="3">The sequence shown here is derived from an EMBL/GenBank/DDBJ whole genome shotgun (WGS) entry which is preliminary data.</text>
</comment>
<sequence length="269" mass="30302">MRSFTKLNSIPNVAKGNDCSIKLPIGQTYEVIDLKYAGVTPAQIKNVRIELDGRLLSTYETLQDLIDENKRHKRVVKGGVVSFHFVRPEMKGINVTDLVQQRMFGLGTVGLQTCEIKFKIDEAATAPALSAIAYKSVGTAPSWLTMRRTSFKQLNNGRTEIADLPKPVGYRIAAIHIKAASVKAVEFLIDGTQWRDLLEKADNDYILEQYGKVVQDGVYTLDFMLEGDIYQSVMLDNTIQDFRLKIDAEEEEQAEIVIEYMGVWSRNGF</sequence>
<dbReference type="Proteomes" id="UP000324162">
    <property type="component" value="Unassembled WGS sequence"/>
</dbReference>
<evidence type="ECO:0000259" key="2">
    <source>
        <dbReference type="Pfam" id="PF25513"/>
    </source>
</evidence>
<evidence type="ECO:0000259" key="1">
    <source>
        <dbReference type="Pfam" id="PF18628"/>
    </source>
</evidence>
<dbReference type="RefSeq" id="WP_149614170.1">
    <property type="nucleotide sequence ID" value="NZ_SEUK01000048.1"/>
</dbReference>
<dbReference type="AlphaFoldDB" id="A0AB73BGX4"/>
<evidence type="ECO:0000313" key="3">
    <source>
        <dbReference type="EMBL" id="KAA1160618.1"/>
    </source>
</evidence>
<protein>
    <recommendedName>
        <fullName evidence="5">Viral coat protein P2 N-terminal domain-containing protein</fullName>
    </recommendedName>
</protein>
<proteinExistence type="predicted"/>